<keyword evidence="2" id="KW-0067">ATP-binding</keyword>
<dbReference type="InterPro" id="IPR029048">
    <property type="entry name" value="HSP70_C_sf"/>
</dbReference>
<dbReference type="Proteomes" id="UP000325081">
    <property type="component" value="Unassembled WGS sequence"/>
</dbReference>
<dbReference type="InterPro" id="IPR029047">
    <property type="entry name" value="HSP70_peptide-bd_sf"/>
</dbReference>
<organism evidence="4 5">
    <name type="scientific">Striga asiatica</name>
    <name type="common">Asiatic witchweed</name>
    <name type="synonym">Buchnera asiatica</name>
    <dbReference type="NCBI Taxonomy" id="4170"/>
    <lineage>
        <taxon>Eukaryota</taxon>
        <taxon>Viridiplantae</taxon>
        <taxon>Streptophyta</taxon>
        <taxon>Embryophyta</taxon>
        <taxon>Tracheophyta</taxon>
        <taxon>Spermatophyta</taxon>
        <taxon>Magnoliopsida</taxon>
        <taxon>eudicotyledons</taxon>
        <taxon>Gunneridae</taxon>
        <taxon>Pentapetalae</taxon>
        <taxon>asterids</taxon>
        <taxon>lamiids</taxon>
        <taxon>Lamiales</taxon>
        <taxon>Orobanchaceae</taxon>
        <taxon>Buchnereae</taxon>
        <taxon>Striga</taxon>
    </lineage>
</organism>
<protein>
    <submittedName>
        <fullName evidence="4">Heat shock protein 70</fullName>
    </submittedName>
</protein>
<feature type="non-terminal residue" evidence="4">
    <location>
        <position position="1"/>
    </location>
</feature>
<name>A0A5A7R0D5_STRAF</name>
<dbReference type="SUPFAM" id="SSF100920">
    <property type="entry name" value="Heat shock protein 70kD (HSP70), peptide-binding domain"/>
    <property type="match status" value="1"/>
</dbReference>
<sequence length="234" mass="25605">DKLGVGRFDVRIVAVSPRGLTGITLGGPSRHEAGSRCSAVGRRTTIREVGFSDGYLGRFLRVTGVLQRIVGCSRNSISQEFALPRGTPQIEVTFEVDANSILNVTAEDKASSKSEKITITNDKGHLSQEEIDHMVREAEEFAEEDKNVKERIDARNSLETQIGARQEVQGRGRTKGALEWLDDYQNAEKEDCVEKLKEVEAVCNPIITAVYQRTGGALAGDTTTDDGDDGHDEL</sequence>
<dbReference type="Gene3D" id="1.20.1270.10">
    <property type="match status" value="1"/>
</dbReference>
<proteinExistence type="predicted"/>
<dbReference type="GO" id="GO:0005524">
    <property type="term" value="F:ATP binding"/>
    <property type="evidence" value="ECO:0007669"/>
    <property type="project" value="UniProtKB-KW"/>
</dbReference>
<dbReference type="GO" id="GO:0140662">
    <property type="term" value="F:ATP-dependent protein folding chaperone"/>
    <property type="evidence" value="ECO:0007669"/>
    <property type="project" value="InterPro"/>
</dbReference>
<evidence type="ECO:0000313" key="4">
    <source>
        <dbReference type="EMBL" id="GER50806.1"/>
    </source>
</evidence>
<feature type="region of interest" description="Disordered" evidence="3">
    <location>
        <begin position="214"/>
        <end position="234"/>
    </location>
</feature>
<gene>
    <name evidence="4" type="ORF">STAS_28137</name>
</gene>
<evidence type="ECO:0000313" key="5">
    <source>
        <dbReference type="Proteomes" id="UP000325081"/>
    </source>
</evidence>
<reference evidence="5" key="1">
    <citation type="journal article" date="2019" name="Curr. Biol.">
        <title>Genome Sequence of Striga asiatica Provides Insight into the Evolution of Plant Parasitism.</title>
        <authorList>
            <person name="Yoshida S."/>
            <person name="Kim S."/>
            <person name="Wafula E.K."/>
            <person name="Tanskanen J."/>
            <person name="Kim Y.M."/>
            <person name="Honaas L."/>
            <person name="Yang Z."/>
            <person name="Spallek T."/>
            <person name="Conn C.E."/>
            <person name="Ichihashi Y."/>
            <person name="Cheong K."/>
            <person name="Cui S."/>
            <person name="Der J.P."/>
            <person name="Gundlach H."/>
            <person name="Jiao Y."/>
            <person name="Hori C."/>
            <person name="Ishida J.K."/>
            <person name="Kasahara H."/>
            <person name="Kiba T."/>
            <person name="Kim M.S."/>
            <person name="Koo N."/>
            <person name="Laohavisit A."/>
            <person name="Lee Y.H."/>
            <person name="Lumba S."/>
            <person name="McCourt P."/>
            <person name="Mortimer J.C."/>
            <person name="Mutuku J.M."/>
            <person name="Nomura T."/>
            <person name="Sasaki-Sekimoto Y."/>
            <person name="Seto Y."/>
            <person name="Wang Y."/>
            <person name="Wakatake T."/>
            <person name="Sakakibara H."/>
            <person name="Demura T."/>
            <person name="Yamaguchi S."/>
            <person name="Yoneyama K."/>
            <person name="Manabe R.I."/>
            <person name="Nelson D.C."/>
            <person name="Schulman A.H."/>
            <person name="Timko M.P."/>
            <person name="dePamphilis C.W."/>
            <person name="Choi D."/>
            <person name="Shirasu K."/>
        </authorList>
    </citation>
    <scope>NUCLEOTIDE SEQUENCE [LARGE SCALE GENOMIC DNA]</scope>
    <source>
        <strain evidence="5">cv. UVA1</strain>
    </source>
</reference>
<evidence type="ECO:0000256" key="2">
    <source>
        <dbReference type="ARBA" id="ARBA00022840"/>
    </source>
</evidence>
<dbReference type="InterPro" id="IPR013126">
    <property type="entry name" value="Hsp_70_fam"/>
</dbReference>
<dbReference type="EMBL" id="BKCP01009404">
    <property type="protein sequence ID" value="GER50806.1"/>
    <property type="molecule type" value="Genomic_DNA"/>
</dbReference>
<dbReference type="PRINTS" id="PR00301">
    <property type="entry name" value="HEATSHOCK70"/>
</dbReference>
<keyword evidence="1" id="KW-0547">Nucleotide-binding</keyword>
<evidence type="ECO:0000256" key="3">
    <source>
        <dbReference type="SAM" id="MobiDB-lite"/>
    </source>
</evidence>
<feature type="compositionally biased region" description="Acidic residues" evidence="3">
    <location>
        <begin position="223"/>
        <end position="234"/>
    </location>
</feature>
<accession>A0A5A7R0D5</accession>
<dbReference type="AlphaFoldDB" id="A0A5A7R0D5"/>
<dbReference type="PANTHER" id="PTHR19375">
    <property type="entry name" value="HEAT SHOCK PROTEIN 70KDA"/>
    <property type="match status" value="1"/>
</dbReference>
<comment type="caution">
    <text evidence="4">The sequence shown here is derived from an EMBL/GenBank/DDBJ whole genome shotgun (WGS) entry which is preliminary data.</text>
</comment>
<keyword evidence="4" id="KW-0346">Stress response</keyword>
<dbReference type="SUPFAM" id="SSF100934">
    <property type="entry name" value="Heat shock protein 70kD (HSP70), C-terminal subdomain"/>
    <property type="match status" value="1"/>
</dbReference>
<dbReference type="Pfam" id="PF00012">
    <property type="entry name" value="HSP70"/>
    <property type="match status" value="1"/>
</dbReference>
<evidence type="ECO:0000256" key="1">
    <source>
        <dbReference type="ARBA" id="ARBA00022741"/>
    </source>
</evidence>
<keyword evidence="5" id="KW-1185">Reference proteome</keyword>
<dbReference type="OrthoDB" id="1075026at2759"/>
<dbReference type="Gene3D" id="2.60.34.10">
    <property type="entry name" value="Substrate Binding Domain Of DNAk, Chain A, domain 1"/>
    <property type="match status" value="1"/>
</dbReference>